<feature type="compositionally biased region" description="Pro residues" evidence="1">
    <location>
        <begin position="170"/>
        <end position="182"/>
    </location>
</feature>
<accession>A0A0E0QF48</accession>
<name>A0A0E0QF48_ORYRU</name>
<feature type="compositionally biased region" description="Low complexity" evidence="1">
    <location>
        <begin position="160"/>
        <end position="169"/>
    </location>
</feature>
<evidence type="ECO:0000313" key="3">
    <source>
        <dbReference type="Proteomes" id="UP000008022"/>
    </source>
</evidence>
<sequence length="391" mass="42030">MLHEQRVHSIDIKGYGSARRQCSLPRHHFPMRCLRSPPLCHPPASLPNPDKESQEVGHTALVAQAIPCRQATTSILQWSSPQRRGGCPQREGVAWPTSKETSHRPPQVCCHPPWPDDDEGLPLLLAISGCPQLLRRLPRRRRHLARCQDHRSPPLPAAPPASALAGRPRLLPPPPPPPPLPPTGHVDAGHPLSPPLPPRASPVVADAVAATALRLPRPIWPLGGQIHLRRGRIRLRRGQIRPAVAIPQPDAGLVAFTAVALGGSSGRPRRREAKSPAAAVLAAAQLCRWPLKRRRGGGGRWVRGGGRSSLPPEQPRGRATQESMLASLISDRSSYRKAAPNGVQKSTGVSLATAKVLDIGTRHSPLPVRSLLLAAVASPPPPPSLSTPVEF</sequence>
<feature type="region of interest" description="Disordered" evidence="1">
    <location>
        <begin position="79"/>
        <end position="106"/>
    </location>
</feature>
<reference evidence="2" key="2">
    <citation type="submission" date="2015-06" db="UniProtKB">
        <authorList>
            <consortium name="EnsemblPlants"/>
        </authorList>
    </citation>
    <scope>IDENTIFICATION</scope>
</reference>
<reference evidence="3" key="1">
    <citation type="submission" date="2013-06" db="EMBL/GenBank/DDBJ databases">
        <authorList>
            <person name="Zhao Q."/>
        </authorList>
    </citation>
    <scope>NUCLEOTIDE SEQUENCE</scope>
    <source>
        <strain evidence="3">cv. W1943</strain>
    </source>
</reference>
<dbReference type="AlphaFoldDB" id="A0A0E0QF48"/>
<feature type="region of interest" description="Disordered" evidence="1">
    <location>
        <begin position="297"/>
        <end position="320"/>
    </location>
</feature>
<dbReference type="HOGENOM" id="CLU_706733_0_0_1"/>
<feature type="region of interest" description="Disordered" evidence="1">
    <location>
        <begin position="146"/>
        <end position="198"/>
    </location>
</feature>
<dbReference type="Gramene" id="ORUFI08G05330.1">
    <property type="protein sequence ID" value="ORUFI08G05330.1"/>
    <property type="gene ID" value="ORUFI08G05330"/>
</dbReference>
<proteinExistence type="predicted"/>
<dbReference type="OMA" id="HHWISRA"/>
<dbReference type="EnsemblPlants" id="ORUFI08G05330.1">
    <property type="protein sequence ID" value="ORUFI08G05330.1"/>
    <property type="gene ID" value="ORUFI08G05330"/>
</dbReference>
<evidence type="ECO:0000313" key="2">
    <source>
        <dbReference type="EnsemblPlants" id="ORUFI08G05330.1"/>
    </source>
</evidence>
<protein>
    <submittedName>
        <fullName evidence="2">Uncharacterized protein</fullName>
    </submittedName>
</protein>
<organism evidence="2 3">
    <name type="scientific">Oryza rufipogon</name>
    <name type="common">Brownbeard rice</name>
    <name type="synonym">Asian wild rice</name>
    <dbReference type="NCBI Taxonomy" id="4529"/>
    <lineage>
        <taxon>Eukaryota</taxon>
        <taxon>Viridiplantae</taxon>
        <taxon>Streptophyta</taxon>
        <taxon>Embryophyta</taxon>
        <taxon>Tracheophyta</taxon>
        <taxon>Spermatophyta</taxon>
        <taxon>Magnoliopsida</taxon>
        <taxon>Liliopsida</taxon>
        <taxon>Poales</taxon>
        <taxon>Poaceae</taxon>
        <taxon>BOP clade</taxon>
        <taxon>Oryzoideae</taxon>
        <taxon>Oryzeae</taxon>
        <taxon>Oryzinae</taxon>
        <taxon>Oryza</taxon>
    </lineage>
</organism>
<evidence type="ECO:0000256" key="1">
    <source>
        <dbReference type="SAM" id="MobiDB-lite"/>
    </source>
</evidence>
<feature type="compositionally biased region" description="Gly residues" evidence="1">
    <location>
        <begin position="298"/>
        <end position="307"/>
    </location>
</feature>
<dbReference type="Proteomes" id="UP000008022">
    <property type="component" value="Unassembled WGS sequence"/>
</dbReference>
<keyword evidence="3" id="KW-1185">Reference proteome</keyword>